<dbReference type="PANTHER" id="PTHR39159:SF1">
    <property type="entry name" value="UPF0374 PROTEIN YGAC"/>
    <property type="match status" value="1"/>
</dbReference>
<sequence>MRRFRQGETAVRRDLFRDRVWSAHALRVVADGPEALVLGCWPGTQMFAPTTWIDWLQTGDETARSRAIPQLACGHWQLGSWSWRSTAHLQWVPPEAWFSVHAFYEPTDGHRLTHWYVNFQQPMRRTAIGFDTFDLLLDLVIEPDLSRWTWKDEDEYAHGRRLGVVSEADHRAVQMAREEATAMIVEGTGPFASDAGWRNWRSEPHWPSPSLPTDTLTLGLPRPSGSG</sequence>
<dbReference type="Proteomes" id="UP001501009">
    <property type="component" value="Unassembled WGS sequence"/>
</dbReference>
<dbReference type="InterPro" id="IPR050212">
    <property type="entry name" value="Ntdp-like"/>
</dbReference>
<dbReference type="EMBL" id="BAABDE010000002">
    <property type="protein sequence ID" value="GAA3772682.1"/>
    <property type="molecule type" value="Genomic_DNA"/>
</dbReference>
<dbReference type="Gene3D" id="2.40.380.10">
    <property type="entry name" value="FomD-like"/>
    <property type="match status" value="1"/>
</dbReference>
<proteinExistence type="predicted"/>
<dbReference type="PANTHER" id="PTHR39159">
    <property type="match status" value="1"/>
</dbReference>
<dbReference type="RefSeq" id="WP_275770213.1">
    <property type="nucleotide sequence ID" value="NZ_BAABDE010000002.1"/>
</dbReference>
<accession>A0ABP7GR37</accession>
<keyword evidence="1" id="KW-0378">Hydrolase</keyword>
<evidence type="ECO:0000313" key="4">
    <source>
        <dbReference type="EMBL" id="GAA3772682.1"/>
    </source>
</evidence>
<protein>
    <submittedName>
        <fullName evidence="4">DUF402 domain-containing protein</fullName>
    </submittedName>
</protein>
<feature type="domain" description="DUF402" evidence="3">
    <location>
        <begin position="76"/>
        <end position="185"/>
    </location>
</feature>
<reference evidence="5" key="1">
    <citation type="journal article" date="2019" name="Int. J. Syst. Evol. Microbiol.">
        <title>The Global Catalogue of Microorganisms (GCM) 10K type strain sequencing project: providing services to taxonomists for standard genome sequencing and annotation.</title>
        <authorList>
            <consortium name="The Broad Institute Genomics Platform"/>
            <consortium name="The Broad Institute Genome Sequencing Center for Infectious Disease"/>
            <person name="Wu L."/>
            <person name="Ma J."/>
        </authorList>
    </citation>
    <scope>NUCLEOTIDE SEQUENCE [LARGE SCALE GENOMIC DNA]</scope>
    <source>
        <strain evidence="5">JCM 17138</strain>
    </source>
</reference>
<gene>
    <name evidence="4" type="ORF">GCM10022403_004820</name>
</gene>
<feature type="region of interest" description="Disordered" evidence="2">
    <location>
        <begin position="203"/>
        <end position="227"/>
    </location>
</feature>
<keyword evidence="5" id="KW-1185">Reference proteome</keyword>
<dbReference type="Pfam" id="PF04167">
    <property type="entry name" value="DUF402"/>
    <property type="match status" value="1"/>
</dbReference>
<evidence type="ECO:0000256" key="2">
    <source>
        <dbReference type="SAM" id="MobiDB-lite"/>
    </source>
</evidence>
<evidence type="ECO:0000259" key="3">
    <source>
        <dbReference type="Pfam" id="PF04167"/>
    </source>
</evidence>
<comment type="caution">
    <text evidence="4">The sequence shown here is derived from an EMBL/GenBank/DDBJ whole genome shotgun (WGS) entry which is preliminary data.</text>
</comment>
<organism evidence="4 5">
    <name type="scientific">Streptomyces coacervatus</name>
    <dbReference type="NCBI Taxonomy" id="647381"/>
    <lineage>
        <taxon>Bacteria</taxon>
        <taxon>Bacillati</taxon>
        <taxon>Actinomycetota</taxon>
        <taxon>Actinomycetes</taxon>
        <taxon>Kitasatosporales</taxon>
        <taxon>Streptomycetaceae</taxon>
        <taxon>Streptomyces</taxon>
    </lineage>
</organism>
<dbReference type="InterPro" id="IPR007295">
    <property type="entry name" value="DUF402"/>
</dbReference>
<evidence type="ECO:0000313" key="5">
    <source>
        <dbReference type="Proteomes" id="UP001501009"/>
    </source>
</evidence>
<evidence type="ECO:0000256" key="1">
    <source>
        <dbReference type="ARBA" id="ARBA00022801"/>
    </source>
</evidence>
<dbReference type="SUPFAM" id="SSF159234">
    <property type="entry name" value="FomD-like"/>
    <property type="match status" value="1"/>
</dbReference>
<name>A0ABP7GR37_9ACTN</name>
<dbReference type="InterPro" id="IPR035930">
    <property type="entry name" value="FomD-like_sf"/>
</dbReference>